<dbReference type="NCBIfam" id="NF003513">
    <property type="entry name" value="PRK05182.1-2"/>
    <property type="match status" value="1"/>
</dbReference>
<evidence type="ECO:0000256" key="5">
    <source>
        <dbReference type="ARBA" id="ARBA00022679"/>
    </source>
</evidence>
<dbReference type="InterPro" id="IPR011263">
    <property type="entry name" value="DNA-dir_RNA_pol_RpoA/D/Rpb3"/>
</dbReference>
<dbReference type="EMBL" id="DRBW01000015">
    <property type="protein sequence ID" value="HDM89639.1"/>
    <property type="molecule type" value="Genomic_DNA"/>
</dbReference>
<dbReference type="CDD" id="cd06928">
    <property type="entry name" value="RNAP_alpha_NTD"/>
    <property type="match status" value="1"/>
</dbReference>
<feature type="region of interest" description="Alpha C-terminal domain (alpha-CTD)" evidence="11">
    <location>
        <begin position="249"/>
        <end position="329"/>
    </location>
</feature>
<comment type="function">
    <text evidence="11">DNA-dependent RNA polymerase catalyzes the transcription of DNA into RNA using the four ribonucleoside triphosphates as substrates.</text>
</comment>
<comment type="caution">
    <text evidence="13">The sequence shown here is derived from an EMBL/GenBank/DDBJ whole genome shotgun (WGS) entry which is preliminary data.</text>
</comment>
<feature type="domain" description="DNA-directed RNA polymerase RpoA/D/Rpb3-type" evidence="12">
    <location>
        <begin position="21"/>
        <end position="231"/>
    </location>
</feature>
<dbReference type="GO" id="GO:0000428">
    <property type="term" value="C:DNA-directed RNA polymerase complex"/>
    <property type="evidence" value="ECO:0007669"/>
    <property type="project" value="UniProtKB-KW"/>
</dbReference>
<dbReference type="SUPFAM" id="SSF47789">
    <property type="entry name" value="C-terminal domain of RNA polymerase alpha subunit"/>
    <property type="match status" value="1"/>
</dbReference>
<dbReference type="InterPro" id="IPR036643">
    <property type="entry name" value="RNApol_insert_sf"/>
</dbReference>
<dbReference type="Gene3D" id="3.30.1360.10">
    <property type="entry name" value="RNA polymerase, RBP11-like subunit"/>
    <property type="match status" value="1"/>
</dbReference>
<comment type="similarity">
    <text evidence="1 11">Belongs to the RNA polymerase alpha chain family.</text>
</comment>
<gene>
    <name evidence="11" type="primary">rpoA</name>
    <name evidence="13" type="ORF">ENG67_00330</name>
</gene>
<comment type="subunit">
    <text evidence="11">Homodimer. The RNAP catalytic core consists of 2 alpha, 1 beta, 1 beta' and 1 omega subunit. When a sigma factor is associated with the core the holoenzyme is formed, which can initiate transcription.</text>
</comment>
<evidence type="ECO:0000256" key="3">
    <source>
        <dbReference type="ARBA" id="ARBA00015972"/>
    </source>
</evidence>
<dbReference type="GO" id="GO:0005737">
    <property type="term" value="C:cytoplasm"/>
    <property type="evidence" value="ECO:0007669"/>
    <property type="project" value="UniProtKB-ARBA"/>
</dbReference>
<dbReference type="GO" id="GO:0003899">
    <property type="term" value="F:DNA-directed RNA polymerase activity"/>
    <property type="evidence" value="ECO:0007669"/>
    <property type="project" value="UniProtKB-UniRule"/>
</dbReference>
<dbReference type="Pfam" id="PF01000">
    <property type="entry name" value="RNA_pol_A_bac"/>
    <property type="match status" value="1"/>
</dbReference>
<dbReference type="FunFam" id="2.170.120.12:FF:000001">
    <property type="entry name" value="DNA-directed RNA polymerase subunit alpha"/>
    <property type="match status" value="1"/>
</dbReference>
<dbReference type="Pfam" id="PF01193">
    <property type="entry name" value="RNA_pol_L"/>
    <property type="match status" value="1"/>
</dbReference>
<dbReference type="InterPro" id="IPR011773">
    <property type="entry name" value="DNA-dir_RpoA"/>
</dbReference>
<dbReference type="InterPro" id="IPR011260">
    <property type="entry name" value="RNAP_asu_C"/>
</dbReference>
<comment type="domain">
    <text evidence="11">The N-terminal domain is essential for RNAP assembly and basal transcription, whereas the C-terminal domain is involved in interaction with transcriptional regulators and with upstream promoter elements.</text>
</comment>
<organism evidence="13">
    <name type="scientific">candidate division WOR-3 bacterium</name>
    <dbReference type="NCBI Taxonomy" id="2052148"/>
    <lineage>
        <taxon>Bacteria</taxon>
        <taxon>Bacteria division WOR-3</taxon>
    </lineage>
</organism>
<evidence type="ECO:0000256" key="8">
    <source>
        <dbReference type="ARBA" id="ARBA00032524"/>
    </source>
</evidence>
<feature type="region of interest" description="Alpha N-terminal domain (alpha-NTD)" evidence="11">
    <location>
        <begin position="1"/>
        <end position="234"/>
    </location>
</feature>
<evidence type="ECO:0000256" key="2">
    <source>
        <dbReference type="ARBA" id="ARBA00012418"/>
    </source>
</evidence>
<dbReference type="SMART" id="SM00662">
    <property type="entry name" value="RPOLD"/>
    <property type="match status" value="1"/>
</dbReference>
<dbReference type="GO" id="GO:0006351">
    <property type="term" value="P:DNA-templated transcription"/>
    <property type="evidence" value="ECO:0007669"/>
    <property type="project" value="UniProtKB-UniRule"/>
</dbReference>
<protein>
    <recommendedName>
        <fullName evidence="3 11">DNA-directed RNA polymerase subunit alpha</fullName>
        <shortName evidence="11">RNAP subunit alpha</shortName>
        <ecNumber evidence="2 11">2.7.7.6</ecNumber>
    </recommendedName>
    <alternativeName>
        <fullName evidence="9 11">RNA polymerase subunit alpha</fullName>
    </alternativeName>
    <alternativeName>
        <fullName evidence="8 11">Transcriptase subunit alpha</fullName>
    </alternativeName>
</protein>
<evidence type="ECO:0000313" key="13">
    <source>
        <dbReference type="EMBL" id="HDM89639.1"/>
    </source>
</evidence>
<evidence type="ECO:0000256" key="6">
    <source>
        <dbReference type="ARBA" id="ARBA00022695"/>
    </source>
</evidence>
<comment type="catalytic activity">
    <reaction evidence="10 11">
        <text>RNA(n) + a ribonucleoside 5'-triphosphate = RNA(n+1) + diphosphate</text>
        <dbReference type="Rhea" id="RHEA:21248"/>
        <dbReference type="Rhea" id="RHEA-COMP:14527"/>
        <dbReference type="Rhea" id="RHEA-COMP:17342"/>
        <dbReference type="ChEBI" id="CHEBI:33019"/>
        <dbReference type="ChEBI" id="CHEBI:61557"/>
        <dbReference type="ChEBI" id="CHEBI:140395"/>
        <dbReference type="EC" id="2.7.7.6"/>
    </reaction>
</comment>
<sequence length="329" mass="37256">MGKIEFVLPKGVYKEEVTETYGRYVFVPLERGYGITIGNALRRILLSSIPGASIIAANIDGVLHEFTTIEGIYEDVPQIILNLKKIRVRFEDPEEEKASMYLRAEGQREAKASDLEVPASLKIVTPDVHIATLTSDKARLYMELTVAKGVGYVPADEISKAGFPETTIFIDGLFSPVVRVNTTIENVRVKAKTDYEKLILEIWTDGTVTPDEAFNKASDILHQHVERLFHEVKEPYGRKGPGFEERERIRQILLQDISSLEPSKRTLNCLKEAGIDTIAKLVSKTEQEMLEIKNFGQKSLEEIKEKLQNRDPNLRFGMNVEEYLEEESP</sequence>
<reference evidence="13" key="1">
    <citation type="journal article" date="2020" name="mSystems">
        <title>Genome- and Community-Level Interaction Insights into Carbon Utilization and Element Cycling Functions of Hydrothermarchaeota in Hydrothermal Sediment.</title>
        <authorList>
            <person name="Zhou Z."/>
            <person name="Liu Y."/>
            <person name="Xu W."/>
            <person name="Pan J."/>
            <person name="Luo Z.H."/>
            <person name="Li M."/>
        </authorList>
    </citation>
    <scope>NUCLEOTIDE SEQUENCE [LARGE SCALE GENOMIC DNA]</scope>
    <source>
        <strain evidence="13">HyVt-237</strain>
    </source>
</reference>
<keyword evidence="5 11" id="KW-0808">Transferase</keyword>
<dbReference type="InterPro" id="IPR036603">
    <property type="entry name" value="RBP11-like"/>
</dbReference>
<dbReference type="AlphaFoldDB" id="A0A7C1B2X4"/>
<dbReference type="Proteomes" id="UP000885931">
    <property type="component" value="Unassembled WGS sequence"/>
</dbReference>
<dbReference type="GO" id="GO:0003677">
    <property type="term" value="F:DNA binding"/>
    <property type="evidence" value="ECO:0007669"/>
    <property type="project" value="UniProtKB-UniRule"/>
</dbReference>
<dbReference type="NCBIfam" id="TIGR02027">
    <property type="entry name" value="rpoA"/>
    <property type="match status" value="1"/>
</dbReference>
<dbReference type="Pfam" id="PF03118">
    <property type="entry name" value="RNA_pol_A_CTD"/>
    <property type="match status" value="1"/>
</dbReference>
<dbReference type="GO" id="GO:0046983">
    <property type="term" value="F:protein dimerization activity"/>
    <property type="evidence" value="ECO:0007669"/>
    <property type="project" value="InterPro"/>
</dbReference>
<dbReference type="SUPFAM" id="SSF56553">
    <property type="entry name" value="Insert subdomain of RNA polymerase alpha subunit"/>
    <property type="match status" value="1"/>
</dbReference>
<accession>A0A7C1B2X4</accession>
<evidence type="ECO:0000256" key="1">
    <source>
        <dbReference type="ARBA" id="ARBA00007123"/>
    </source>
</evidence>
<evidence type="ECO:0000256" key="9">
    <source>
        <dbReference type="ARBA" id="ARBA00033070"/>
    </source>
</evidence>
<evidence type="ECO:0000256" key="7">
    <source>
        <dbReference type="ARBA" id="ARBA00023163"/>
    </source>
</evidence>
<evidence type="ECO:0000256" key="10">
    <source>
        <dbReference type="ARBA" id="ARBA00048552"/>
    </source>
</evidence>
<evidence type="ECO:0000256" key="4">
    <source>
        <dbReference type="ARBA" id="ARBA00022478"/>
    </source>
</evidence>
<keyword evidence="6 11" id="KW-0548">Nucleotidyltransferase</keyword>
<evidence type="ECO:0000259" key="12">
    <source>
        <dbReference type="SMART" id="SM00662"/>
    </source>
</evidence>
<dbReference type="Gene3D" id="2.170.120.12">
    <property type="entry name" value="DNA-directed RNA polymerase, insert domain"/>
    <property type="match status" value="1"/>
</dbReference>
<evidence type="ECO:0000256" key="11">
    <source>
        <dbReference type="HAMAP-Rule" id="MF_00059"/>
    </source>
</evidence>
<keyword evidence="4 11" id="KW-0240">DNA-directed RNA polymerase</keyword>
<dbReference type="HAMAP" id="MF_00059">
    <property type="entry name" value="RNApol_bact_RpoA"/>
    <property type="match status" value="1"/>
</dbReference>
<proteinExistence type="inferred from homology"/>
<dbReference type="EC" id="2.7.7.6" evidence="2 11"/>
<name>A0A7C1B2X4_UNCW3</name>
<dbReference type="NCBIfam" id="NF003519">
    <property type="entry name" value="PRK05182.2-5"/>
    <property type="match status" value="1"/>
</dbReference>
<dbReference type="Gene3D" id="1.10.150.20">
    <property type="entry name" value="5' to 3' exonuclease, C-terminal subdomain"/>
    <property type="match status" value="1"/>
</dbReference>
<keyword evidence="7 11" id="KW-0804">Transcription</keyword>
<dbReference type="InterPro" id="IPR011262">
    <property type="entry name" value="DNA-dir_RNA_pol_insert"/>
</dbReference>
<dbReference type="SUPFAM" id="SSF55257">
    <property type="entry name" value="RBP11-like subunits of RNA polymerase"/>
    <property type="match status" value="1"/>
</dbReference>